<dbReference type="GO" id="GO:0006511">
    <property type="term" value="P:ubiquitin-dependent protein catabolic process"/>
    <property type="evidence" value="ECO:0007669"/>
    <property type="project" value="TreeGrafter"/>
</dbReference>
<evidence type="ECO:0000256" key="5">
    <source>
        <dbReference type="ARBA" id="ARBA00022723"/>
    </source>
</evidence>
<dbReference type="InterPro" id="IPR013083">
    <property type="entry name" value="Znf_RING/FYVE/PHD"/>
</dbReference>
<feature type="region of interest" description="Disordered" evidence="9">
    <location>
        <begin position="492"/>
        <end position="533"/>
    </location>
</feature>
<dbReference type="Pfam" id="PF21206">
    <property type="entry name" value="Roquin_1_2-like_ROQ"/>
    <property type="match status" value="1"/>
</dbReference>
<name>A0A147BG93_IXORI</name>
<feature type="domain" description="RING-type" evidence="10">
    <location>
        <begin position="14"/>
        <end position="54"/>
    </location>
</feature>
<dbReference type="Pfam" id="PF18386">
    <property type="entry name" value="ROQ_II"/>
    <property type="match status" value="1"/>
</dbReference>
<comment type="catalytic activity">
    <reaction evidence="1">
        <text>S-ubiquitinyl-[E2 ubiquitin-conjugating enzyme]-L-cysteine + [acceptor protein]-L-lysine = [E2 ubiquitin-conjugating enzyme]-L-cysteine + N(6)-ubiquitinyl-[acceptor protein]-L-lysine.</text>
        <dbReference type="EC" id="2.3.2.27"/>
    </reaction>
</comment>
<feature type="zinc finger region" description="C3H1-type" evidence="8">
    <location>
        <begin position="413"/>
        <end position="441"/>
    </location>
</feature>
<dbReference type="GO" id="GO:0003725">
    <property type="term" value="F:double-stranded RNA binding"/>
    <property type="evidence" value="ECO:0007669"/>
    <property type="project" value="TreeGrafter"/>
</dbReference>
<dbReference type="InterPro" id="IPR041523">
    <property type="entry name" value="ROQ_II"/>
</dbReference>
<evidence type="ECO:0000256" key="1">
    <source>
        <dbReference type="ARBA" id="ARBA00000900"/>
    </source>
</evidence>
<dbReference type="InterPro" id="IPR052249">
    <property type="entry name" value="Roquin_domain"/>
</dbReference>
<evidence type="ECO:0000256" key="3">
    <source>
        <dbReference type="ARBA" id="ARBA00012483"/>
    </source>
</evidence>
<dbReference type="AlphaFoldDB" id="A0A147BG93"/>
<dbReference type="PROSITE" id="PS50103">
    <property type="entry name" value="ZF_C3H1"/>
    <property type="match status" value="1"/>
</dbReference>
<dbReference type="InterPro" id="IPR017907">
    <property type="entry name" value="Znf_RING_CS"/>
</dbReference>
<dbReference type="Pfam" id="PF00642">
    <property type="entry name" value="zf-CCCH"/>
    <property type="match status" value="1"/>
</dbReference>
<protein>
    <recommendedName>
        <fullName evidence="3">RING-type E3 ubiquitin transferase</fullName>
        <ecNumber evidence="3">2.3.2.27</ecNumber>
    </recommendedName>
</protein>
<sequence length="833" mass="89728">MPVQAPQWTEFLSCPVCCRAFDGAERRPTSLGCGHTLCGRCLGQLQRRLCPFDQAPIGRALPENGALLQLVAAAPLGPPPGAPAGAPAPPTAAPPGLEPPQLAAFRLASRCVQEMALLLRPAAQGGCGGWLSRPLQRKLVTLVHCQLAEPEGRLRAVRAARSLGERCAMELLLQHQSGQQLSASLWAAVRARGCQFLGPHMQEEVLRLVLLALEDGSPLSRKVLVLFVVQRLAPHFPQASKTSIGHVVQLLYRASCFKVSKREGDSSLMQLKEEFCTYEALRREHDAQIVQIATEAGLRIAPEQWSSLLYGDTAHKSHMQSIIDKLQSPQSFGQSVQELVIALQRTGDPGSLSLLRPHLELLAALDPSPEASWEEVGHSVEAAHAVVHGLVGFLGSFGGRGGKPGPDAPPQGKYKTSLCRDLAQRGSCPRGVHCTFAHSQDEVDRYRGARGKRAHRQPGVGPPRTTSPAGLHSLLGLPHVVDPADGEAVFPADGTVPGRALNPESAAFHPPTNGEPPRALQEAKKRQQQNQDIASQSLAELQQRKQEIMAKLGEPQELQKVPAFSPWTSAALFEHTAGGASSPAPVAVTPLEVSPDTNNGEEPCHPCPSEEDPFVPFDPPLVSKYGPISRCARSLVRGPAPIQVTSQRGDLTSPTAALRHPLPSASAAPSLYAQGFALPLALVPAAVGEPLLSLVDPPLVLKPVAPLCGPPGGFLAPLRPLLPQALGSAGLPPSQQGAESSGRLRERLQQELRLVQQSIEHREKIIAQCEDDLGELGLCKLQLQQRQERPQVPTSVGPWMLEQLEQTPRQQEDIEQMEQHWLQELEKDEPWEP</sequence>
<dbReference type="GO" id="GO:0061630">
    <property type="term" value="F:ubiquitin protein ligase activity"/>
    <property type="evidence" value="ECO:0007669"/>
    <property type="project" value="UniProtKB-EC"/>
</dbReference>
<dbReference type="Gene3D" id="1.20.120.1790">
    <property type="match status" value="1"/>
</dbReference>
<evidence type="ECO:0000256" key="8">
    <source>
        <dbReference type="PROSITE-ProRule" id="PRU00723"/>
    </source>
</evidence>
<evidence type="ECO:0000256" key="4">
    <source>
        <dbReference type="ARBA" id="ARBA00022679"/>
    </source>
</evidence>
<dbReference type="GO" id="GO:0016874">
    <property type="term" value="F:ligase activity"/>
    <property type="evidence" value="ECO:0007669"/>
    <property type="project" value="UniProtKB-KW"/>
</dbReference>
<feature type="compositionally biased region" description="Basic and acidic residues" evidence="9">
    <location>
        <begin position="817"/>
        <end position="833"/>
    </location>
</feature>
<dbReference type="SUPFAM" id="SSF57850">
    <property type="entry name" value="RING/U-box"/>
    <property type="match status" value="1"/>
</dbReference>
<evidence type="ECO:0000259" key="11">
    <source>
        <dbReference type="PROSITE" id="PS50103"/>
    </source>
</evidence>
<dbReference type="InterPro" id="IPR048575">
    <property type="entry name" value="Roquin_1_2-like_ROQ"/>
</dbReference>
<dbReference type="GO" id="GO:0010494">
    <property type="term" value="C:cytoplasmic stress granule"/>
    <property type="evidence" value="ECO:0007669"/>
    <property type="project" value="TreeGrafter"/>
</dbReference>
<dbReference type="SMART" id="SM00184">
    <property type="entry name" value="RING"/>
    <property type="match status" value="1"/>
</dbReference>
<evidence type="ECO:0000256" key="9">
    <source>
        <dbReference type="SAM" id="MobiDB-lite"/>
    </source>
</evidence>
<keyword evidence="6 8" id="KW-0863">Zinc-finger</keyword>
<evidence type="ECO:0000313" key="12">
    <source>
        <dbReference type="EMBL" id="JAR89803.1"/>
    </source>
</evidence>
<dbReference type="PANTHER" id="PTHR13139">
    <property type="entry name" value="RING FINGER AND CCCH-TYPE ZINC FINGER DOMAIN-CONTAINING PROTEIN"/>
    <property type="match status" value="1"/>
</dbReference>
<organism evidence="12">
    <name type="scientific">Ixodes ricinus</name>
    <name type="common">Common tick</name>
    <name type="synonym">Acarus ricinus</name>
    <dbReference type="NCBI Taxonomy" id="34613"/>
    <lineage>
        <taxon>Eukaryota</taxon>
        <taxon>Metazoa</taxon>
        <taxon>Ecdysozoa</taxon>
        <taxon>Arthropoda</taxon>
        <taxon>Chelicerata</taxon>
        <taxon>Arachnida</taxon>
        <taxon>Acari</taxon>
        <taxon>Parasitiformes</taxon>
        <taxon>Ixodida</taxon>
        <taxon>Ixodoidea</taxon>
        <taxon>Ixodidae</taxon>
        <taxon>Ixodinae</taxon>
        <taxon>Ixodes</taxon>
    </lineage>
</organism>
<feature type="region of interest" description="Disordered" evidence="9">
    <location>
        <begin position="79"/>
        <end position="99"/>
    </location>
</feature>
<dbReference type="Gene3D" id="3.30.40.10">
    <property type="entry name" value="Zinc/RING finger domain, C3HC4 (zinc finger)"/>
    <property type="match status" value="1"/>
</dbReference>
<feature type="compositionally biased region" description="Pro residues" evidence="9">
    <location>
        <begin position="79"/>
        <end position="98"/>
    </location>
</feature>
<dbReference type="GO" id="GO:0008270">
    <property type="term" value="F:zinc ion binding"/>
    <property type="evidence" value="ECO:0007669"/>
    <property type="project" value="UniProtKB-KW"/>
</dbReference>
<proteinExistence type="predicted"/>
<dbReference type="Gene3D" id="4.10.1000.10">
    <property type="entry name" value="Zinc finger, CCCH-type"/>
    <property type="match status" value="1"/>
</dbReference>
<dbReference type="EMBL" id="GEGO01005601">
    <property type="protein sequence ID" value="JAR89803.1"/>
    <property type="molecule type" value="Transcribed_RNA"/>
</dbReference>
<dbReference type="SUPFAM" id="SSF90229">
    <property type="entry name" value="CCCH zinc finger"/>
    <property type="match status" value="1"/>
</dbReference>
<dbReference type="GO" id="GO:0000288">
    <property type="term" value="P:nuclear-transcribed mRNA catabolic process, deadenylation-dependent decay"/>
    <property type="evidence" value="ECO:0007669"/>
    <property type="project" value="TreeGrafter"/>
</dbReference>
<evidence type="ECO:0000256" key="2">
    <source>
        <dbReference type="ARBA" id="ARBA00004201"/>
    </source>
</evidence>
<keyword evidence="7 8" id="KW-0862">Zinc</keyword>
<comment type="subcellular location">
    <subcellularLocation>
        <location evidence="2">Cytoplasm</location>
        <location evidence="2">P-body</location>
    </subcellularLocation>
</comment>
<dbReference type="InterPro" id="IPR001841">
    <property type="entry name" value="Znf_RING"/>
</dbReference>
<dbReference type="SMART" id="SM00356">
    <property type="entry name" value="ZnF_C3H1"/>
    <property type="match status" value="1"/>
</dbReference>
<evidence type="ECO:0000256" key="6">
    <source>
        <dbReference type="ARBA" id="ARBA00022771"/>
    </source>
</evidence>
<dbReference type="FunFam" id="1.20.120.1790:FF:000001">
    <property type="entry name" value="roquin-1 isoform X1"/>
    <property type="match status" value="1"/>
</dbReference>
<dbReference type="InterPro" id="IPR000571">
    <property type="entry name" value="Znf_CCCH"/>
</dbReference>
<dbReference type="EC" id="2.3.2.27" evidence="3"/>
<dbReference type="CDD" id="cd16638">
    <property type="entry name" value="mRING-HC-C3HC3D_Roquin"/>
    <property type="match status" value="1"/>
</dbReference>
<feature type="region of interest" description="Disordered" evidence="9">
    <location>
        <begin position="806"/>
        <end position="833"/>
    </location>
</feature>
<evidence type="ECO:0000259" key="10">
    <source>
        <dbReference type="PROSITE" id="PS50089"/>
    </source>
</evidence>
<accession>A0A147BG93</accession>
<dbReference type="PROSITE" id="PS00518">
    <property type="entry name" value="ZF_RING_1"/>
    <property type="match status" value="1"/>
</dbReference>
<dbReference type="GO" id="GO:0035613">
    <property type="term" value="F:RNA stem-loop binding"/>
    <property type="evidence" value="ECO:0007669"/>
    <property type="project" value="TreeGrafter"/>
</dbReference>
<feature type="region of interest" description="Disordered" evidence="9">
    <location>
        <begin position="448"/>
        <end position="478"/>
    </location>
</feature>
<dbReference type="PROSITE" id="PS50089">
    <property type="entry name" value="ZF_RING_2"/>
    <property type="match status" value="1"/>
</dbReference>
<dbReference type="InterPro" id="IPR036855">
    <property type="entry name" value="Znf_CCCH_sf"/>
</dbReference>
<dbReference type="PANTHER" id="PTHR13139:SF54">
    <property type="entry name" value="RING-TYPE E3 UBIQUITIN TRANSFERASE"/>
    <property type="match status" value="1"/>
</dbReference>
<keyword evidence="4" id="KW-0808">Transferase</keyword>
<dbReference type="GO" id="GO:0000209">
    <property type="term" value="P:protein polyubiquitination"/>
    <property type="evidence" value="ECO:0007669"/>
    <property type="project" value="TreeGrafter"/>
</dbReference>
<keyword evidence="5 8" id="KW-0479">Metal-binding</keyword>
<reference evidence="12" key="1">
    <citation type="journal article" date="2018" name="PLoS Negl. Trop. Dis.">
        <title>Sialome diversity of ticks revealed by RNAseq of single tick salivary glands.</title>
        <authorList>
            <person name="Perner J."/>
            <person name="Kropackova S."/>
            <person name="Kopacek P."/>
            <person name="Ribeiro J.M."/>
        </authorList>
    </citation>
    <scope>NUCLEOTIDE SEQUENCE</scope>
    <source>
        <strain evidence="12">Siblings of single egg batch collected in Ceske Budejovice</strain>
        <tissue evidence="12">Salivary glands</tissue>
    </source>
</reference>
<evidence type="ECO:0000256" key="7">
    <source>
        <dbReference type="ARBA" id="ARBA00022833"/>
    </source>
</evidence>
<keyword evidence="12" id="KW-0436">Ligase</keyword>
<dbReference type="GO" id="GO:0003729">
    <property type="term" value="F:mRNA binding"/>
    <property type="evidence" value="ECO:0007669"/>
    <property type="project" value="TreeGrafter"/>
</dbReference>
<dbReference type="GO" id="GO:0000932">
    <property type="term" value="C:P-body"/>
    <property type="evidence" value="ECO:0007669"/>
    <property type="project" value="UniProtKB-SubCell"/>
</dbReference>
<feature type="domain" description="C3H1-type" evidence="11">
    <location>
        <begin position="413"/>
        <end position="441"/>
    </location>
</feature>